<dbReference type="EMBL" id="JYDJ01000142">
    <property type="protein sequence ID" value="KRX42534.1"/>
    <property type="molecule type" value="Genomic_DNA"/>
</dbReference>
<dbReference type="Proteomes" id="UP000055048">
    <property type="component" value="Unassembled WGS sequence"/>
</dbReference>
<sequence length="80" mass="8909">MGEFSICLAGSLFLFFSPTLRPIAHLRQMHQSDKKLMPLMSASLNLLYCEAQGYSLQVGTAADMDRANEISPAENEEEEN</sequence>
<reference evidence="1 2" key="1">
    <citation type="submission" date="2015-01" db="EMBL/GenBank/DDBJ databases">
        <title>Evolution of Trichinella species and genotypes.</title>
        <authorList>
            <person name="Korhonen P.K."/>
            <person name="Edoardo P."/>
            <person name="Giuseppe L.R."/>
            <person name="Gasser R.B."/>
        </authorList>
    </citation>
    <scope>NUCLEOTIDE SEQUENCE [LARGE SCALE GENOMIC DNA]</scope>
    <source>
        <strain evidence="1">ISS417</strain>
    </source>
</reference>
<gene>
    <name evidence="1" type="ORF">T05_7093</name>
</gene>
<protein>
    <submittedName>
        <fullName evidence="1">Uncharacterized protein</fullName>
    </submittedName>
</protein>
<dbReference type="AlphaFoldDB" id="A0A0V0TU36"/>
<accession>A0A0V0TU36</accession>
<comment type="caution">
    <text evidence="1">The sequence shown here is derived from an EMBL/GenBank/DDBJ whole genome shotgun (WGS) entry which is preliminary data.</text>
</comment>
<proteinExistence type="predicted"/>
<evidence type="ECO:0000313" key="1">
    <source>
        <dbReference type="EMBL" id="KRX42534.1"/>
    </source>
</evidence>
<evidence type="ECO:0000313" key="2">
    <source>
        <dbReference type="Proteomes" id="UP000055048"/>
    </source>
</evidence>
<keyword evidence="2" id="KW-1185">Reference proteome</keyword>
<name>A0A0V0TU36_9BILA</name>
<organism evidence="1 2">
    <name type="scientific">Trichinella murrelli</name>
    <dbReference type="NCBI Taxonomy" id="144512"/>
    <lineage>
        <taxon>Eukaryota</taxon>
        <taxon>Metazoa</taxon>
        <taxon>Ecdysozoa</taxon>
        <taxon>Nematoda</taxon>
        <taxon>Enoplea</taxon>
        <taxon>Dorylaimia</taxon>
        <taxon>Trichinellida</taxon>
        <taxon>Trichinellidae</taxon>
        <taxon>Trichinella</taxon>
    </lineage>
</organism>